<name>X1I4H2_9ZZZZ</name>
<comment type="caution">
    <text evidence="1">The sequence shown here is derived from an EMBL/GenBank/DDBJ whole genome shotgun (WGS) entry which is preliminary data.</text>
</comment>
<dbReference type="AlphaFoldDB" id="X1I4H2"/>
<accession>X1I4H2</accession>
<feature type="non-terminal residue" evidence="1">
    <location>
        <position position="1"/>
    </location>
</feature>
<organism evidence="1">
    <name type="scientific">marine sediment metagenome</name>
    <dbReference type="NCBI Taxonomy" id="412755"/>
    <lineage>
        <taxon>unclassified sequences</taxon>
        <taxon>metagenomes</taxon>
        <taxon>ecological metagenomes</taxon>
    </lineage>
</organism>
<sequence>YETLEEQEIISIEHVTIDEEDGYYVETVKVKNVTDIHFENVQISIPEVNIMINPKNLYKVKPGLGKNIYIGFNQSILEEVDLYLDIVIKYQENGLDVYKNQKISYVPQLK</sequence>
<reference evidence="1" key="1">
    <citation type="journal article" date="2014" name="Front. Microbiol.">
        <title>High frequency of phylogenetically diverse reductive dehalogenase-homologous genes in deep subseafloor sedimentary metagenomes.</title>
        <authorList>
            <person name="Kawai M."/>
            <person name="Futagami T."/>
            <person name="Toyoda A."/>
            <person name="Takaki Y."/>
            <person name="Nishi S."/>
            <person name="Hori S."/>
            <person name="Arai W."/>
            <person name="Tsubouchi T."/>
            <person name="Morono Y."/>
            <person name="Uchiyama I."/>
            <person name="Ito T."/>
            <person name="Fujiyama A."/>
            <person name="Inagaki F."/>
            <person name="Takami H."/>
        </authorList>
    </citation>
    <scope>NUCLEOTIDE SEQUENCE</scope>
    <source>
        <strain evidence="1">Expedition CK06-06</strain>
    </source>
</reference>
<evidence type="ECO:0000313" key="1">
    <source>
        <dbReference type="EMBL" id="GAH64210.1"/>
    </source>
</evidence>
<gene>
    <name evidence="1" type="ORF">S03H2_44571</name>
</gene>
<proteinExistence type="predicted"/>
<dbReference type="EMBL" id="BARU01027878">
    <property type="protein sequence ID" value="GAH64210.1"/>
    <property type="molecule type" value="Genomic_DNA"/>
</dbReference>
<protein>
    <submittedName>
        <fullName evidence="1">Uncharacterized protein</fullName>
    </submittedName>
</protein>